<dbReference type="Pfam" id="PF00501">
    <property type="entry name" value="AMP-binding"/>
    <property type="match status" value="2"/>
</dbReference>
<keyword evidence="5" id="KW-0045">Antibiotic biosynthesis</keyword>
<dbReference type="SMART" id="SM00823">
    <property type="entry name" value="PKS_PP"/>
    <property type="match status" value="3"/>
</dbReference>
<dbReference type="SUPFAM" id="SSF56801">
    <property type="entry name" value="Acetyl-CoA synthetase-like"/>
    <property type="match status" value="3"/>
</dbReference>
<dbReference type="CDD" id="cd19534">
    <property type="entry name" value="E_NRPS"/>
    <property type="match status" value="1"/>
</dbReference>
<dbReference type="CDD" id="cd17652">
    <property type="entry name" value="A_NRPS_CmdD_like"/>
    <property type="match status" value="1"/>
</dbReference>
<dbReference type="CDD" id="cd17643">
    <property type="entry name" value="A_NRPS_Cytc1-like"/>
    <property type="match status" value="1"/>
</dbReference>
<evidence type="ECO:0000256" key="5">
    <source>
        <dbReference type="ARBA" id="ARBA00023194"/>
    </source>
</evidence>
<feature type="compositionally biased region" description="Polar residues" evidence="6">
    <location>
        <begin position="1"/>
        <end position="32"/>
    </location>
</feature>
<evidence type="ECO:0000256" key="3">
    <source>
        <dbReference type="ARBA" id="ARBA00022553"/>
    </source>
</evidence>
<dbReference type="Pfam" id="PF00668">
    <property type="entry name" value="Condensation"/>
    <property type="match status" value="4"/>
</dbReference>
<keyword evidence="9" id="KW-1185">Reference proteome</keyword>
<dbReference type="PROSITE" id="PS00012">
    <property type="entry name" value="PHOSPHOPANTETHEINE"/>
    <property type="match status" value="2"/>
</dbReference>
<feature type="region of interest" description="Disordered" evidence="6">
    <location>
        <begin position="1"/>
        <end position="96"/>
    </location>
</feature>
<keyword evidence="4" id="KW-0677">Repeat</keyword>
<comment type="cofactor">
    <cofactor evidence="1">
        <name>pantetheine 4'-phosphate</name>
        <dbReference type="ChEBI" id="CHEBI:47942"/>
    </cofactor>
</comment>
<dbReference type="InterPro" id="IPR042099">
    <property type="entry name" value="ANL_N_sf"/>
</dbReference>
<dbReference type="InterPro" id="IPR001242">
    <property type="entry name" value="Condensation_dom"/>
</dbReference>
<comment type="caution">
    <text evidence="8">The sequence shown here is derived from an EMBL/GenBank/DDBJ whole genome shotgun (WGS) entry which is preliminary data.</text>
</comment>
<evidence type="ECO:0000256" key="4">
    <source>
        <dbReference type="ARBA" id="ARBA00022737"/>
    </source>
</evidence>
<dbReference type="Pfam" id="PF00550">
    <property type="entry name" value="PP-binding"/>
    <property type="match status" value="3"/>
</dbReference>
<keyword evidence="2" id="KW-0596">Phosphopantetheine</keyword>
<sequence length="2655" mass="286780">MSNTPCAPSTGSGWRSPWTASRSRTSPCSTDWCSPCAIRTRATPTRPAVSSGTPATATSDGSRSVGASPADRSRKWSDESRLNFPEPGKARPGRPYRAREAPFAMTHAHTLPALVAAQARRTPDAAAVVSAEGEVSYRELDERANRLAHLLIAKGARRERVVAIQLPRSVDNVVARLAVLKAGAAYLPVDPAYPADRIAFMVDDAGPLLVLDGPVDVADQPATDPGADIRPDDPAYVIYTSGSTGRPKGVVVTHRGLPAFAAAEIEHFDVRPGDRVLQFSSPSFDASVLELCMALPAGAALVVPPPGPLLGEQLADVVEQFGVTHALIPPVALATVPVRALPTFRTVIVGGDASSAELVAAWAPGRRMINAYGPTESTVVTSWSGPLEPGGTPPIGRPIPGTEVRVLDDQLRPVAQGELYVTGVGLARGYLGRPGLTAQRFVADPFGEPGARMYRTGDVVRTRDDGQLEFVGRADHQVKIRGFRVEPGEVEALLRAHPAVDQALVVARDEPKRLVAYVVGRGTDGLREHLAATLPDYMVPSAFVALDAFPLNPNGKLDRAALPVPVVGEVPEGFVEPRTPAEHRVAGVWSDVLGTPLVGALDDFFALGGDSILAVRALARLGGLPVRTMFEHRTVAALAEVLPEHEGAPIPRVPRDRPLPLSPAQRRLFSLDGTAEQNTAVGLRLTGPLDVPRLAAALDALAARHDALRTTFDVAGDEPVQVVADHGTIPLRVLPGPADGADDLGLAEPFDLRRGPLTRAVLAPVGPDEHLLVLVQHHIVTDGWSVQVLVEELAELYAGRSPADPAVQYPDFAVWDRTNPEGDLAHWRERLAGLESLDLPTDRPRPALRTTAGAVLRRPLPADLVERLTGVGRAHEATLFMTLTAAVQLLLAARTGQRDVAVGTVSSGRDRADLERAVGFFVRTLVLRSWIEPDLPFTAFLDQVRDTALAAFAHDDVPFDRIVEELRPDPDPGRTPLVQAVVALHQPLVRDAAFGDLTVAEHDLPRPVARFDLVVEFWPRGDDLALTVEYNTDLFDAATVEALADDLDALLRLVVEDPDRPLRGLVDLTATADDAVRIRGVRVDLAEVERALLRHDEVTDAAVVVVDRRLIAYTSPVAPASLRGLLEQVLPPHAVPEVFVGLDRLDRDDLPAPPTERAGSRYVAPRTPVEAVLAGIFAEVLGAARVGVRDNFFALGGDSILGIQVVTRARRAGLVLTSRDIFAHQTVAAIAPHVRRDLPPVADQGVVTGDAPLTPIQRWFLEHHTTRPEHFDQSVVVDLDDLDVTALRTALKALVEHHDALRTRFEGDRQVVGPVGDADPLALDGFDLSRGPLLRAEVLDGRSVRLTAHHLVVDGVSWRVLVEDLTTAHRQARAGQPVRIGRKTTSFRDWATRLGEHATHGFADELAHWTSVAATPGDVPLDRRGANTTASQREATVRLTAEETAALLRDVPGAYRTQVNDVLLTALGRALADWTGRPRVLVDLEGHGREELFDDVDLSRTVGWFTTVFPVALDVEHEDWGEALKSVKEQLRAVPRRGIGYGALRHLARTAPACAPAVSFNYLGRFDADQRDLDLSADPAAPRPHPLDVVGQVRDDRLEFTVYYSDQLHDDATATALAEAFAANLRAIVAHCTRPGAGGRTPSDFPLVRLTQEQVDRLPGEDAYPLTPMQAGMVFHGLGEKGVYFQQTTFVVDGVADPHGFARAWQRVVDRTPVLRSSVLWEDVPEPLQVVHADARVPFTFLDWRGLADDARADRLRELLAADREEGIDLAVAPLMRLTVARISDTAVQVLWTFHHVLLDGWSVFHVLSDVLARGELPERRPFRDYAAWLAEQDGAAAEAHWRRVLGTFDSPTPLPADRPAAHGTSSERLSVELDEDESARLYEFARRHRLTPSAIVQGAWALLLGRSSGRRDVCFGATVSGRPADLPDVDSITGIFINTLPVRVEVDGTAPVADWLRALQDAQAESRRFEHVPLTSLQGWSGVERGVNLFDSVVVFENYPVELAEGMGLRELSAVETTSFPLSATVYPRERLGLLLGYEPAMFDEATVERLGERLRRLLVELVADPDRPLGRVPWLSQAEVEQVLVDWNGTMVSEPGTTIPGLFAAQAARTPDAVAVSCEGSSLTYRELDERSNRLAHHLVSLGAGPEEMVALLFPRSLDLVVAVLGVLKSGAAYLPLDPVYPPERITATIADAGPVATLSELPDLGAYPATAPAVPLRPDNAAYVIYTSGSTGRPKGVVIPHGNVVRLFTATDHWFNLGPDDVVSLFHSYAFDVSVFELWAALLHGGRLVVVPHAVTRSPRDFAKLLADEGVTILSQTPSAFYQLIPEKPTGLDLRCVIFAGEALDMHKLEGWDGPGALINMYGITETTVHVTYTQADGSIGVAMPDLRIYVLDEDLNPVPPGVPGEMYVAGPGLARGYFRRPGLTASRFVADPFGAPGSRMYRSGDLARWGDGVLHYLGRADQQVKIRGFRIELGEVESVLGAHPAVRQVVVVANEHRLVAYYVPDKPTTASELRDHTASVLPDYMVPAAFVALESLPLNANGKLDRVALPAPERDAVTSGAYVAPRTGTEEAIAAIWADVLGVERVGVEDGFFALGGDSIRSLHITSRTKAAFGVDLSPRDVLTARTVASLADLVEELVLADLEALAETEA</sequence>
<dbReference type="InterPro" id="IPR009081">
    <property type="entry name" value="PP-bd_ACP"/>
</dbReference>
<dbReference type="SUPFAM" id="SSF52777">
    <property type="entry name" value="CoA-dependent acyltransferases"/>
    <property type="match status" value="6"/>
</dbReference>
<dbReference type="InterPro" id="IPR000873">
    <property type="entry name" value="AMP-dep_synth/lig_dom"/>
</dbReference>
<dbReference type="Pfam" id="PF13193">
    <property type="entry name" value="AMP-binding_C"/>
    <property type="match status" value="2"/>
</dbReference>
<accession>A0ABU0X2Z2</accession>
<evidence type="ECO:0000313" key="8">
    <source>
        <dbReference type="EMBL" id="MDQ2586490.1"/>
    </source>
</evidence>
<feature type="compositionally biased region" description="Polar residues" evidence="6">
    <location>
        <begin position="48"/>
        <end position="62"/>
    </location>
</feature>
<gene>
    <name evidence="8" type="ORF">CKY47_21335</name>
</gene>
<dbReference type="Gene3D" id="3.30.559.10">
    <property type="entry name" value="Chloramphenicol acetyltransferase-like domain"/>
    <property type="match status" value="3"/>
</dbReference>
<protein>
    <recommendedName>
        <fullName evidence="7">Carrier domain-containing protein</fullName>
    </recommendedName>
</protein>
<dbReference type="InterPro" id="IPR025110">
    <property type="entry name" value="AMP-bd_C"/>
</dbReference>
<dbReference type="InterPro" id="IPR006162">
    <property type="entry name" value="Ppantetheine_attach_site"/>
</dbReference>
<name>A0ABU0X2Z2_9PSEU</name>
<dbReference type="InterPro" id="IPR036736">
    <property type="entry name" value="ACP-like_sf"/>
</dbReference>
<dbReference type="CDD" id="cd19531">
    <property type="entry name" value="LCL_NRPS-like"/>
    <property type="match status" value="1"/>
</dbReference>
<dbReference type="Proteomes" id="UP001225605">
    <property type="component" value="Unassembled WGS sequence"/>
</dbReference>
<dbReference type="PROSITE" id="PS50075">
    <property type="entry name" value="CARRIER"/>
    <property type="match status" value="3"/>
</dbReference>
<dbReference type="PANTHER" id="PTHR45527">
    <property type="entry name" value="NONRIBOSOMAL PEPTIDE SYNTHETASE"/>
    <property type="match status" value="1"/>
</dbReference>
<feature type="domain" description="Carrier" evidence="7">
    <location>
        <begin position="2568"/>
        <end position="2643"/>
    </location>
</feature>
<dbReference type="EMBL" id="NSDM01000009">
    <property type="protein sequence ID" value="MDQ2586490.1"/>
    <property type="molecule type" value="Genomic_DNA"/>
</dbReference>
<dbReference type="InterPro" id="IPR010071">
    <property type="entry name" value="AA_adenyl_dom"/>
</dbReference>
<dbReference type="Gene3D" id="3.30.300.30">
    <property type="match status" value="3"/>
</dbReference>
<keyword evidence="3" id="KW-0597">Phosphoprotein</keyword>
<dbReference type="NCBIfam" id="TIGR01720">
    <property type="entry name" value="NRPS-para261"/>
    <property type="match status" value="1"/>
</dbReference>
<proteinExistence type="predicted"/>
<feature type="domain" description="Carrier" evidence="7">
    <location>
        <begin position="576"/>
        <end position="646"/>
    </location>
</feature>
<dbReference type="NCBIfam" id="TIGR01733">
    <property type="entry name" value="AA-adenyl-dom"/>
    <property type="match status" value="2"/>
</dbReference>
<evidence type="ECO:0000259" key="7">
    <source>
        <dbReference type="PROSITE" id="PS50075"/>
    </source>
</evidence>
<evidence type="ECO:0000313" key="9">
    <source>
        <dbReference type="Proteomes" id="UP001225605"/>
    </source>
</evidence>
<dbReference type="SUPFAM" id="SSF47336">
    <property type="entry name" value="ACP-like"/>
    <property type="match status" value="3"/>
</dbReference>
<dbReference type="CDD" id="cd19543">
    <property type="entry name" value="DCL_NRPS"/>
    <property type="match status" value="1"/>
</dbReference>
<organism evidence="8 9">
    <name type="scientific">Saccharothrix yanglingensis</name>
    <dbReference type="NCBI Taxonomy" id="659496"/>
    <lineage>
        <taxon>Bacteria</taxon>
        <taxon>Bacillati</taxon>
        <taxon>Actinomycetota</taxon>
        <taxon>Actinomycetes</taxon>
        <taxon>Pseudonocardiales</taxon>
        <taxon>Pseudonocardiaceae</taxon>
        <taxon>Saccharothrix</taxon>
    </lineage>
</organism>
<feature type="region of interest" description="Disordered" evidence="6">
    <location>
        <begin position="1851"/>
        <end position="1870"/>
    </location>
</feature>
<feature type="compositionally biased region" description="Basic and acidic residues" evidence="6">
    <location>
        <begin position="71"/>
        <end position="81"/>
    </location>
</feature>
<dbReference type="Gene3D" id="3.30.559.30">
    <property type="entry name" value="Nonribosomal peptide synthetase, condensation domain"/>
    <property type="match status" value="3"/>
</dbReference>
<dbReference type="InterPro" id="IPR023213">
    <property type="entry name" value="CAT-like_dom_sf"/>
</dbReference>
<reference evidence="8 9" key="1">
    <citation type="submission" date="2017-06" db="EMBL/GenBank/DDBJ databases">
        <title>Cultured bacterium strain Saccharothrix yanglingensis Hhs.015.</title>
        <authorList>
            <person name="Xia Y."/>
        </authorList>
    </citation>
    <scope>NUCLEOTIDE SEQUENCE [LARGE SCALE GENOMIC DNA]</scope>
    <source>
        <strain evidence="8 9">Hhs.015</strain>
    </source>
</reference>
<evidence type="ECO:0000256" key="1">
    <source>
        <dbReference type="ARBA" id="ARBA00001957"/>
    </source>
</evidence>
<evidence type="ECO:0000256" key="6">
    <source>
        <dbReference type="SAM" id="MobiDB-lite"/>
    </source>
</evidence>
<dbReference type="PANTHER" id="PTHR45527:SF1">
    <property type="entry name" value="FATTY ACID SYNTHASE"/>
    <property type="match status" value="1"/>
</dbReference>
<dbReference type="InterPro" id="IPR045851">
    <property type="entry name" value="AMP-bd_C_sf"/>
</dbReference>
<evidence type="ECO:0000256" key="2">
    <source>
        <dbReference type="ARBA" id="ARBA00022450"/>
    </source>
</evidence>
<dbReference type="InterPro" id="IPR020845">
    <property type="entry name" value="AMP-binding_CS"/>
</dbReference>
<dbReference type="Gene3D" id="1.10.1200.10">
    <property type="entry name" value="ACP-like"/>
    <property type="match status" value="3"/>
</dbReference>
<dbReference type="InterPro" id="IPR020806">
    <property type="entry name" value="PKS_PP-bd"/>
</dbReference>
<dbReference type="InterPro" id="IPR010060">
    <property type="entry name" value="NRPS_synth"/>
</dbReference>
<dbReference type="PROSITE" id="PS00455">
    <property type="entry name" value="AMP_BINDING"/>
    <property type="match status" value="2"/>
</dbReference>
<dbReference type="Gene3D" id="3.40.50.12780">
    <property type="entry name" value="N-terminal domain of ligase-like"/>
    <property type="match status" value="2"/>
</dbReference>
<feature type="domain" description="Carrier" evidence="7">
    <location>
        <begin position="1164"/>
        <end position="1238"/>
    </location>
</feature>